<comment type="caution">
    <text evidence="1">The sequence shown here is derived from an EMBL/GenBank/DDBJ whole genome shotgun (WGS) entry which is preliminary data.</text>
</comment>
<keyword evidence="4" id="KW-1185">Reference proteome</keyword>
<proteinExistence type="predicted"/>
<accession>A0A9P1DPB0</accession>
<dbReference type="AlphaFoldDB" id="A0A9P1DPB0"/>
<organism evidence="1">
    <name type="scientific">Cladocopium goreaui</name>
    <dbReference type="NCBI Taxonomy" id="2562237"/>
    <lineage>
        <taxon>Eukaryota</taxon>
        <taxon>Sar</taxon>
        <taxon>Alveolata</taxon>
        <taxon>Dinophyceae</taxon>
        <taxon>Suessiales</taxon>
        <taxon>Symbiodiniaceae</taxon>
        <taxon>Cladocopium</taxon>
    </lineage>
</organism>
<dbReference type="EMBL" id="CAMXCT020005702">
    <property type="protein sequence ID" value="CAL1166471.1"/>
    <property type="molecule type" value="Genomic_DNA"/>
</dbReference>
<reference evidence="1" key="1">
    <citation type="submission" date="2022-10" db="EMBL/GenBank/DDBJ databases">
        <authorList>
            <person name="Chen Y."/>
            <person name="Dougan E. K."/>
            <person name="Chan C."/>
            <person name="Rhodes N."/>
            <person name="Thang M."/>
        </authorList>
    </citation>
    <scope>NUCLEOTIDE SEQUENCE</scope>
</reference>
<dbReference type="EMBL" id="CAMXCT030005702">
    <property type="protein sequence ID" value="CAL4800408.1"/>
    <property type="molecule type" value="Genomic_DNA"/>
</dbReference>
<dbReference type="OrthoDB" id="427048at2759"/>
<evidence type="ECO:0000313" key="1">
    <source>
        <dbReference type="EMBL" id="CAI4013096.1"/>
    </source>
</evidence>
<name>A0A9P1DPB0_9DINO</name>
<protein>
    <submittedName>
        <fullName evidence="3">NAD(P)H oxidase (H2O2-forming)</fullName>
    </submittedName>
</protein>
<evidence type="ECO:0000313" key="4">
    <source>
        <dbReference type="Proteomes" id="UP001152797"/>
    </source>
</evidence>
<reference evidence="2" key="2">
    <citation type="submission" date="2024-04" db="EMBL/GenBank/DDBJ databases">
        <authorList>
            <person name="Chen Y."/>
            <person name="Shah S."/>
            <person name="Dougan E. K."/>
            <person name="Thang M."/>
            <person name="Chan C."/>
        </authorList>
    </citation>
    <scope>NUCLEOTIDE SEQUENCE [LARGE SCALE GENOMIC DNA]</scope>
</reference>
<evidence type="ECO:0000313" key="2">
    <source>
        <dbReference type="EMBL" id="CAL1166471.1"/>
    </source>
</evidence>
<sequence length="376" mass="43170">MDRILLERLGIGWKDSVSEANEKRMKEYDRQLEEALDYVEEYNKYWETARELDLQAMLEKRRLYEKGFVTEDGKTQLAVSIRICEPLRRLFAEAREEVLRSLTEEPAADVERSPVWVPDFAHIQDEDLHVTVCIPSLWREPNVGPAHDAYNREVAKALHTIAADHEAFVLEVDRLVLTKDGSLLALFRAVGATDGKVVPVHDILSDRGSDTLDPMTSLRSDVLYVFLEKKLSHIQRQNELDLAQVHEHPHLLRQATIVKTVGGSAHGYIHCSLCRLAVAPELTKRPVDWKAIHRVCRSWTAKLAGRRMAVRDFTLSEMTGLGQGRNKNPFDQARWLEEIQLKQTTGRTTQMFPRSLAQNWAWNMRLLEDFPLGFPS</sequence>
<gene>
    <name evidence="1" type="ORF">C1SCF055_LOCUS38096</name>
</gene>
<dbReference type="EMBL" id="CAMXCT010005702">
    <property type="protein sequence ID" value="CAI4013096.1"/>
    <property type="molecule type" value="Genomic_DNA"/>
</dbReference>
<evidence type="ECO:0000313" key="3">
    <source>
        <dbReference type="EMBL" id="CAL4800408.1"/>
    </source>
</evidence>
<dbReference type="Proteomes" id="UP001152797">
    <property type="component" value="Unassembled WGS sequence"/>
</dbReference>